<evidence type="ECO:0000313" key="2">
    <source>
        <dbReference type="Proteomes" id="UP000078541"/>
    </source>
</evidence>
<name>A0A195FXX2_9HYME</name>
<feature type="non-terminal residue" evidence="1">
    <location>
        <position position="1"/>
    </location>
</feature>
<dbReference type="AlphaFoldDB" id="A0A195FXX2"/>
<organism evidence="1 2">
    <name type="scientific">Trachymyrmex septentrionalis</name>
    <dbReference type="NCBI Taxonomy" id="34720"/>
    <lineage>
        <taxon>Eukaryota</taxon>
        <taxon>Metazoa</taxon>
        <taxon>Ecdysozoa</taxon>
        <taxon>Arthropoda</taxon>
        <taxon>Hexapoda</taxon>
        <taxon>Insecta</taxon>
        <taxon>Pterygota</taxon>
        <taxon>Neoptera</taxon>
        <taxon>Endopterygota</taxon>
        <taxon>Hymenoptera</taxon>
        <taxon>Apocrita</taxon>
        <taxon>Aculeata</taxon>
        <taxon>Formicoidea</taxon>
        <taxon>Formicidae</taxon>
        <taxon>Myrmicinae</taxon>
        <taxon>Trachymyrmex</taxon>
    </lineage>
</organism>
<evidence type="ECO:0000313" key="1">
    <source>
        <dbReference type="EMBL" id="KYN44684.1"/>
    </source>
</evidence>
<accession>A0A195FXX2</accession>
<keyword evidence="2" id="KW-1185">Reference proteome</keyword>
<dbReference type="EMBL" id="KQ981208">
    <property type="protein sequence ID" value="KYN44684.1"/>
    <property type="molecule type" value="Genomic_DNA"/>
</dbReference>
<reference evidence="1 2" key="1">
    <citation type="submission" date="2016-03" db="EMBL/GenBank/DDBJ databases">
        <title>Trachymyrmex septentrionalis WGS genome.</title>
        <authorList>
            <person name="Nygaard S."/>
            <person name="Hu H."/>
            <person name="Boomsma J."/>
            <person name="Zhang G."/>
        </authorList>
    </citation>
    <scope>NUCLEOTIDE SEQUENCE [LARGE SCALE GENOMIC DNA]</scope>
    <source>
        <strain evidence="1">Tsep2-gDNA-1</strain>
        <tissue evidence="1">Whole body</tissue>
    </source>
</reference>
<gene>
    <name evidence="1" type="ORF">ALC56_00679</name>
</gene>
<protein>
    <submittedName>
        <fullName evidence="1">Uncharacterized protein</fullName>
    </submittedName>
</protein>
<sequence>QYGKQLRENYRAFKNKQCEQNGGGSPKEQYSSYNVSNVSAMYIFSSERTDVSENKCVRTSFEE</sequence>
<dbReference type="Proteomes" id="UP000078541">
    <property type="component" value="Unassembled WGS sequence"/>
</dbReference>
<proteinExistence type="predicted"/>